<protein>
    <recommendedName>
        <fullName evidence="2">Anaphase-promoting complex subunit 5</fullName>
    </recommendedName>
</protein>
<keyword evidence="6" id="KW-0131">Cell cycle</keyword>
<keyword evidence="3" id="KW-0132">Cell division</keyword>
<dbReference type="InterPro" id="IPR037679">
    <property type="entry name" value="Apc5"/>
</dbReference>
<dbReference type="InterPro" id="IPR019734">
    <property type="entry name" value="TPR_rpt"/>
</dbReference>
<gene>
    <name evidence="8" type="ORF">U9M48_037593</name>
</gene>
<dbReference type="GO" id="GO:0070979">
    <property type="term" value="P:protein K11-linked ubiquitination"/>
    <property type="evidence" value="ECO:0007669"/>
    <property type="project" value="TreeGrafter"/>
</dbReference>
<keyword evidence="9" id="KW-1185">Reference proteome</keyword>
<evidence type="ECO:0000313" key="8">
    <source>
        <dbReference type="EMBL" id="WVZ91421.1"/>
    </source>
</evidence>
<comment type="similarity">
    <text evidence="1">Belongs to the APC5 family.</text>
</comment>
<keyword evidence="5" id="KW-0833">Ubl conjugation pathway</keyword>
<reference evidence="8 9" key="1">
    <citation type="submission" date="2024-02" db="EMBL/GenBank/DDBJ databases">
        <title>High-quality chromosome-scale genome assembly of Pensacola bahiagrass (Paspalum notatum Flugge var. saurae).</title>
        <authorList>
            <person name="Vega J.M."/>
            <person name="Podio M."/>
            <person name="Orjuela J."/>
            <person name="Siena L.A."/>
            <person name="Pessino S.C."/>
            <person name="Combes M.C."/>
            <person name="Mariac C."/>
            <person name="Albertini E."/>
            <person name="Pupilli F."/>
            <person name="Ortiz J.P.A."/>
            <person name="Leblanc O."/>
        </authorList>
    </citation>
    <scope>NUCLEOTIDE SEQUENCE [LARGE SCALE GENOMIC DNA]</scope>
    <source>
        <strain evidence="8">R1</strain>
        <tissue evidence="8">Leaf</tissue>
    </source>
</reference>
<evidence type="ECO:0000256" key="1">
    <source>
        <dbReference type="ARBA" id="ARBA00007450"/>
    </source>
</evidence>
<evidence type="ECO:0000256" key="4">
    <source>
        <dbReference type="ARBA" id="ARBA00022776"/>
    </source>
</evidence>
<dbReference type="Proteomes" id="UP001341281">
    <property type="component" value="Chromosome 08"/>
</dbReference>
<dbReference type="AlphaFoldDB" id="A0AAQ3XB85"/>
<dbReference type="GO" id="GO:0045842">
    <property type="term" value="P:positive regulation of mitotic metaphase/anaphase transition"/>
    <property type="evidence" value="ECO:0007669"/>
    <property type="project" value="TreeGrafter"/>
</dbReference>
<name>A0AAQ3XB85_PASNO</name>
<sequence length="875" mass="95933">MNVFAGVGGGSAATDAAPAVGTGKALLELTPHKIAVCHLVQVFAPPAQAGGDVVPPFPFESLAHHNRLGLFLFTLTRSCEDFLEPPLEEFLRQLKAVDDLTNGWFCEQLTSTLSALNSPDDLFNFFDKLRGVLTAPEGASAEDIFLDPNSQLGVFLRCCILAFNSMTFEGVCHLLADIVMYCNSTDASYDMAEDENFNNEVGSMMDADIGSQADMFDKYHRGFSSGSHMGESSSALTRAPMLPYDSDDANTSKADDNPTCLRSRWQLEAYLNQQADILEKDPSSVPLNSFNATMTKLRTLAPELHRVQFLQYLNALCHDDYVTSVDNLHRYFDYSAGMQGLFGRSVSPVQDIVVGKYESALLCLGNLHCYFGHPKKALEAFAEAVRVSQMNNDDSCLAYVLGAISNLLSKIGMSNTVGIISSPYSIGTNIGLGTPLSIQQQLLVLLKRSLKRADMLKLPSLLSFDHLSLAKFDLKHVQRPLVSFGPNASTKLRTCPVDVCKNLRLSSRVLTDFGTDVLSTSNDNGSFSTSWLRNLSAATGSWRSSSVKSTKLHNNDFDNFHYHAQPCPVPAPVLQLAGSACLLRATAWEHYGSAPMVRMNALVYATCFADASSSSEMSLAYVKLIQQLAVFKGYSAAFCALKLAEKKFPSSTSSHIQLLRMQILHERALHRYNTVSTLHLAAAVANSLFSTCYKYNLQVENASVLLLLAEIYKKSDNAVLGLPYALASQSFCKSFNLDLLEASATLTLAELWLALGSSHAKRALSLVYQCLPMILGHGGLELRARAHITLAKCHLSDPKFSVPEDPEAVLDPLNQATEDLQVLEYHDMAAEAYYLKAMAYNHLGKLDEREEAAACFKEHITALEKPHNEEDSLVY</sequence>
<feature type="domain" description="Anaphase-promoting complex subunit 5" evidence="7">
    <location>
        <begin position="309"/>
        <end position="409"/>
    </location>
</feature>
<dbReference type="InterPro" id="IPR026000">
    <property type="entry name" value="Apc5_dom"/>
</dbReference>
<evidence type="ECO:0000313" key="9">
    <source>
        <dbReference type="Proteomes" id="UP001341281"/>
    </source>
</evidence>
<dbReference type="CDD" id="cd16270">
    <property type="entry name" value="Apc5_N"/>
    <property type="match status" value="1"/>
</dbReference>
<dbReference type="Pfam" id="PF12862">
    <property type="entry name" value="ANAPC5"/>
    <property type="match status" value="1"/>
</dbReference>
<dbReference type="SMART" id="SM00028">
    <property type="entry name" value="TPR"/>
    <property type="match status" value="2"/>
</dbReference>
<evidence type="ECO:0000256" key="2">
    <source>
        <dbReference type="ARBA" id="ARBA00016066"/>
    </source>
</evidence>
<evidence type="ECO:0000256" key="5">
    <source>
        <dbReference type="ARBA" id="ARBA00022786"/>
    </source>
</evidence>
<dbReference type="PANTHER" id="PTHR12830">
    <property type="entry name" value="ANAPHASE-PROMOTING COMPLEX SUBUNIT 5"/>
    <property type="match status" value="1"/>
</dbReference>
<evidence type="ECO:0000259" key="7">
    <source>
        <dbReference type="Pfam" id="PF12862"/>
    </source>
</evidence>
<keyword evidence="4" id="KW-0498">Mitosis</keyword>
<accession>A0AAQ3XB85</accession>
<organism evidence="8 9">
    <name type="scientific">Paspalum notatum var. saurae</name>
    <dbReference type="NCBI Taxonomy" id="547442"/>
    <lineage>
        <taxon>Eukaryota</taxon>
        <taxon>Viridiplantae</taxon>
        <taxon>Streptophyta</taxon>
        <taxon>Embryophyta</taxon>
        <taxon>Tracheophyta</taxon>
        <taxon>Spermatophyta</taxon>
        <taxon>Magnoliopsida</taxon>
        <taxon>Liliopsida</taxon>
        <taxon>Poales</taxon>
        <taxon>Poaceae</taxon>
        <taxon>PACMAD clade</taxon>
        <taxon>Panicoideae</taxon>
        <taxon>Andropogonodae</taxon>
        <taxon>Paspaleae</taxon>
        <taxon>Paspalinae</taxon>
        <taxon>Paspalum</taxon>
    </lineage>
</organism>
<evidence type="ECO:0000256" key="3">
    <source>
        <dbReference type="ARBA" id="ARBA00022618"/>
    </source>
</evidence>
<dbReference type="GO" id="GO:0051301">
    <property type="term" value="P:cell division"/>
    <property type="evidence" value="ECO:0007669"/>
    <property type="project" value="UniProtKB-KW"/>
</dbReference>
<evidence type="ECO:0000256" key="6">
    <source>
        <dbReference type="ARBA" id="ARBA00023306"/>
    </source>
</evidence>
<proteinExistence type="inferred from homology"/>
<dbReference type="EMBL" id="CP144752">
    <property type="protein sequence ID" value="WVZ91421.1"/>
    <property type="molecule type" value="Genomic_DNA"/>
</dbReference>
<dbReference type="PANTHER" id="PTHR12830:SF9">
    <property type="entry name" value="ANAPHASE-PROMOTING COMPLEX SUBUNIT 5"/>
    <property type="match status" value="1"/>
</dbReference>
<dbReference type="GO" id="GO:0031145">
    <property type="term" value="P:anaphase-promoting complex-dependent catabolic process"/>
    <property type="evidence" value="ECO:0007669"/>
    <property type="project" value="TreeGrafter"/>
</dbReference>
<dbReference type="GO" id="GO:0005680">
    <property type="term" value="C:anaphase-promoting complex"/>
    <property type="evidence" value="ECO:0007669"/>
    <property type="project" value="InterPro"/>
</dbReference>